<organism evidence="3 5">
    <name type="scientific">Vibrio harveyi</name>
    <name type="common">Beneckea harveyi</name>
    <dbReference type="NCBI Taxonomy" id="669"/>
    <lineage>
        <taxon>Bacteria</taxon>
        <taxon>Pseudomonadati</taxon>
        <taxon>Pseudomonadota</taxon>
        <taxon>Gammaproteobacteria</taxon>
        <taxon>Vibrionales</taxon>
        <taxon>Vibrionaceae</taxon>
        <taxon>Vibrio</taxon>
    </lineage>
</organism>
<dbReference type="Gene3D" id="3.20.20.450">
    <property type="entry name" value="EAL domain"/>
    <property type="match status" value="1"/>
</dbReference>
<dbReference type="Proteomes" id="UP000067422">
    <property type="component" value="Chromosome 1"/>
</dbReference>
<evidence type="ECO:0000313" key="5">
    <source>
        <dbReference type="Proteomes" id="UP000253437"/>
    </source>
</evidence>
<reference evidence="2" key="2">
    <citation type="submission" date="2018-01" db="EMBL/GenBank/DDBJ databases">
        <title>FDA dAtabase for Regulatory Grade micrObial Sequences (FDA-ARGOS): Supporting development and validation of Infectious Disease Dx tests.</title>
        <authorList>
            <person name="Hoffmann M."/>
            <person name="Allard M."/>
            <person name="Evans P."/>
            <person name="Brown E."/>
            <person name="Tallon L."/>
            <person name="Sadzewicz L."/>
            <person name="Sengamalay N."/>
            <person name="Ott S."/>
            <person name="Godinez A."/>
            <person name="Nagaraj S."/>
            <person name="Vyas G."/>
            <person name="Aluvathingal J."/>
            <person name="Nadendla S."/>
            <person name="Geyer C."/>
            <person name="Sichtig H."/>
        </authorList>
    </citation>
    <scope>NUCLEOTIDE SEQUENCE</scope>
    <source>
        <strain evidence="2">FDAARGOS_107</strain>
    </source>
</reference>
<reference evidence="3 5" key="3">
    <citation type="submission" date="2018-08" db="EMBL/GenBank/DDBJ databases">
        <title>Vibrio harveyi strains pathogenic to white snook Centropomus viridis Lockington (1877) and potential probiotic bacteria.</title>
        <authorList>
            <person name="Soto-Rodriguez S."/>
            <person name="Gomez-Gil B."/>
            <person name="Lozano-Olvera R."/>
        </authorList>
    </citation>
    <scope>NUCLEOTIDE SEQUENCE [LARGE SCALE GENOMIC DNA]</scope>
    <source>
        <strain evidence="3 5">CAIM 1508</strain>
    </source>
</reference>
<dbReference type="SMART" id="SM00052">
    <property type="entry name" value="EAL"/>
    <property type="match status" value="1"/>
</dbReference>
<dbReference type="EMBL" id="CP014038">
    <property type="protein sequence ID" value="AMF96437.2"/>
    <property type="molecule type" value="Genomic_DNA"/>
</dbReference>
<evidence type="ECO:0000259" key="1">
    <source>
        <dbReference type="PROSITE" id="PS50883"/>
    </source>
</evidence>
<proteinExistence type="predicted"/>
<dbReference type="InterPro" id="IPR050706">
    <property type="entry name" value="Cyclic-di-GMP_PDE-like"/>
</dbReference>
<dbReference type="PANTHER" id="PTHR33121">
    <property type="entry name" value="CYCLIC DI-GMP PHOSPHODIESTERASE PDEF"/>
    <property type="match status" value="1"/>
</dbReference>
<sequence length="239" mass="27952">MNNMQRNKPYLPNFKLTDFDIETLVQPIICPKSQEIQYYETLSKICTFDKNNINNDVFFSIVDNSFIQTLALQQIQFSLAQYPHQRHSFNIKLSCLADEHFVQKLLSFNGAKFALEISELDCYTESKEIHHNLSQLQANNIEIWLDDYHSNNKLANMSLDTIFWDRIKIDKSFLKYADLESIQALEYFLAPFCSRGLIFEGVEDAQHHEMLKECHSLVQGYHYSRPYPLQSEEAVSLCS</sequence>
<dbReference type="EMBL" id="QOUW02000043">
    <property type="protein sequence ID" value="RIW12222.1"/>
    <property type="molecule type" value="Genomic_DNA"/>
</dbReference>
<reference evidence="4" key="1">
    <citation type="submission" date="2015-12" db="EMBL/GenBank/DDBJ databases">
        <title>FDA dAtabase for Regulatory Grade micrObial Sequences (FDA-ARGOS): Supporting development and validation of Infectious Disease Dx tests.</title>
        <authorList>
            <person name="Hoffmann M."/>
            <person name="Allard M."/>
            <person name="Evans P."/>
            <person name="Brown E."/>
            <person name="Tallon L.J."/>
            <person name="Sadzewicz L."/>
            <person name="Sengamalay N."/>
            <person name="Ott S."/>
            <person name="Godinez A."/>
            <person name="Nagaraj S."/>
            <person name="Vyas G."/>
            <person name="Aluvathingal J."/>
            <person name="Nadendla S."/>
            <person name="Geyer C."/>
            <person name="Sichtig H."/>
        </authorList>
    </citation>
    <scope>NUCLEOTIDE SEQUENCE [LARGE SCALE GENOMIC DNA]</scope>
    <source>
        <strain evidence="4">ATCC 43516</strain>
    </source>
</reference>
<dbReference type="CDD" id="cd01948">
    <property type="entry name" value="EAL"/>
    <property type="match status" value="1"/>
</dbReference>
<dbReference type="AlphaFoldDB" id="A0A2S0SCR7"/>
<gene>
    <name evidence="2" type="ORF">AL538_01175</name>
    <name evidence="3" type="ORF">DS957_013270</name>
</gene>
<keyword evidence="4" id="KW-1185">Reference proteome</keyword>
<dbReference type="OrthoDB" id="5868634at2"/>
<dbReference type="Pfam" id="PF00563">
    <property type="entry name" value="EAL"/>
    <property type="match status" value="1"/>
</dbReference>
<dbReference type="SUPFAM" id="SSF141868">
    <property type="entry name" value="EAL domain-like"/>
    <property type="match status" value="1"/>
</dbReference>
<protein>
    <submittedName>
        <fullName evidence="3">EAL domain-containing protein</fullName>
    </submittedName>
</protein>
<dbReference type="InterPro" id="IPR035919">
    <property type="entry name" value="EAL_sf"/>
</dbReference>
<accession>A0A2S0SCR7</accession>
<name>A0A2S0SCR7_VIBHA</name>
<feature type="domain" description="EAL" evidence="1">
    <location>
        <begin position="1"/>
        <end position="239"/>
    </location>
</feature>
<evidence type="ECO:0000313" key="4">
    <source>
        <dbReference type="Proteomes" id="UP000067422"/>
    </source>
</evidence>
<evidence type="ECO:0000313" key="2">
    <source>
        <dbReference type="EMBL" id="AMF96437.2"/>
    </source>
</evidence>
<dbReference type="Proteomes" id="UP000253437">
    <property type="component" value="Unassembled WGS sequence"/>
</dbReference>
<dbReference type="GO" id="GO:0071111">
    <property type="term" value="F:cyclic-guanylate-specific phosphodiesterase activity"/>
    <property type="evidence" value="ECO:0007669"/>
    <property type="project" value="InterPro"/>
</dbReference>
<dbReference type="InterPro" id="IPR001633">
    <property type="entry name" value="EAL_dom"/>
</dbReference>
<dbReference type="PANTHER" id="PTHR33121:SF70">
    <property type="entry name" value="SIGNALING PROTEIN YKOW"/>
    <property type="match status" value="1"/>
</dbReference>
<evidence type="ECO:0000313" key="3">
    <source>
        <dbReference type="EMBL" id="RIW12222.1"/>
    </source>
</evidence>
<dbReference type="PROSITE" id="PS50883">
    <property type="entry name" value="EAL"/>
    <property type="match status" value="1"/>
</dbReference>